<reference evidence="15 16" key="1">
    <citation type="submission" date="2020-02" db="EMBL/GenBank/DDBJ databases">
        <title>Pelistega sp. NLN82 were isolated from wild rodents of the Hainan Island.</title>
        <authorList>
            <person name="Niu N."/>
            <person name="Zhou J."/>
        </authorList>
    </citation>
    <scope>NUCLEOTIDE SEQUENCE [LARGE SCALE GENOMIC DNA]</scope>
    <source>
        <strain evidence="15 16">NLN82</strain>
    </source>
</reference>
<evidence type="ECO:0000256" key="8">
    <source>
        <dbReference type="ARBA" id="ARBA00023170"/>
    </source>
</evidence>
<dbReference type="RefSeq" id="WP_163764274.1">
    <property type="nucleotide sequence ID" value="NZ_JAAGYR010000007.1"/>
</dbReference>
<keyword evidence="3 10" id="KW-0813">Transport</keyword>
<dbReference type="Pfam" id="PF07715">
    <property type="entry name" value="Plug"/>
    <property type="match status" value="1"/>
</dbReference>
<evidence type="ECO:0000256" key="2">
    <source>
        <dbReference type="ARBA" id="ARBA00009810"/>
    </source>
</evidence>
<feature type="chain" id="PRO_5026827274" evidence="12">
    <location>
        <begin position="21"/>
        <end position="657"/>
    </location>
</feature>
<accession>A0A6L9Y597</accession>
<feature type="domain" description="TonB-dependent receptor-like beta-barrel" evidence="13">
    <location>
        <begin position="196"/>
        <end position="618"/>
    </location>
</feature>
<dbReference type="InterPro" id="IPR012910">
    <property type="entry name" value="Plug_dom"/>
</dbReference>
<gene>
    <name evidence="15" type="ORF">F9B74_04825</name>
</gene>
<evidence type="ECO:0000256" key="11">
    <source>
        <dbReference type="RuleBase" id="RU003357"/>
    </source>
</evidence>
<dbReference type="InterPro" id="IPR037066">
    <property type="entry name" value="Plug_dom_sf"/>
</dbReference>
<organism evidence="15 16">
    <name type="scientific">Pelistega ratti</name>
    <dbReference type="NCBI Taxonomy" id="2652177"/>
    <lineage>
        <taxon>Bacteria</taxon>
        <taxon>Pseudomonadati</taxon>
        <taxon>Pseudomonadota</taxon>
        <taxon>Betaproteobacteria</taxon>
        <taxon>Burkholderiales</taxon>
        <taxon>Alcaligenaceae</taxon>
        <taxon>Pelistega</taxon>
    </lineage>
</organism>
<dbReference type="GO" id="GO:0009279">
    <property type="term" value="C:cell outer membrane"/>
    <property type="evidence" value="ECO:0007669"/>
    <property type="project" value="UniProtKB-SubCell"/>
</dbReference>
<evidence type="ECO:0000259" key="14">
    <source>
        <dbReference type="Pfam" id="PF07715"/>
    </source>
</evidence>
<dbReference type="Pfam" id="PF00593">
    <property type="entry name" value="TonB_dep_Rec_b-barrel"/>
    <property type="match status" value="1"/>
</dbReference>
<dbReference type="AlphaFoldDB" id="A0A6L9Y597"/>
<keyword evidence="5 10" id="KW-0812">Transmembrane</keyword>
<evidence type="ECO:0000256" key="7">
    <source>
        <dbReference type="ARBA" id="ARBA00023136"/>
    </source>
</evidence>
<evidence type="ECO:0000259" key="13">
    <source>
        <dbReference type="Pfam" id="PF00593"/>
    </source>
</evidence>
<sequence length="657" mass="74435">MRNTYWAYSLLVVAISSAYADDSTKTTVLDPIVIMGASQDSANTVRFNPKKTLQPLPAGDGADLLRSVPSMNIIRKGGSSGDPLFRGLGGSRLAIRADDHFLYGGCSGRMDPPTAYIFPNSFDEVIVTKGPQSVTQGSGLVTGSVSFVRKTPDFSEKNYYLEATGTLGSRDRRDVSVEGAIGNKYAYLRLNASHNESDDYRDGDGNRVHSNFKRDNQMIQLGLTPTENTELVATYERSRGEAAYADRMMDGSQFDRDAWNIRFTQRNITPWFSALELNYGQSEIDHVMDNYSLRTPPRKSNGMREIKAVNPKRKTNSGQLKMTFDWDNVNLQTGFDYMYDKHTNRAGNANFKRNPFLSRQKFNQWGVFAEVAWQRTEDQKWITGLRYDEIDARYYKPGNEDYRGVLPKYEKQTYHLTSGFIRWEQMVGDIHYYAGLGIAERSPDYWERNRAKTGYLRPEQNRQLDIGALWANDTTQANVSLFASDIKDFIMIDWMQEGKARNIDARRYGVEADVKWNFAPNWTVGSNIAYTYGRNRTDDRPLAQTPPLEWNNTLTWDNETYSVGLLWRVVAKQTRFAKGQGNIIGQDIGESAGFGVLSLNAGWKINQYATLQAGVDNIFDKTYAEFISKAANPSAGMQTLRVNEPGRTAWLRLQLSL</sequence>
<evidence type="ECO:0000256" key="9">
    <source>
        <dbReference type="ARBA" id="ARBA00023237"/>
    </source>
</evidence>
<dbReference type="GO" id="GO:0015344">
    <property type="term" value="F:siderophore uptake transmembrane transporter activity"/>
    <property type="evidence" value="ECO:0007669"/>
    <property type="project" value="TreeGrafter"/>
</dbReference>
<dbReference type="NCBIfam" id="TIGR01778">
    <property type="entry name" value="TonB-copper"/>
    <property type="match status" value="1"/>
</dbReference>
<dbReference type="Proteomes" id="UP000477651">
    <property type="component" value="Unassembled WGS sequence"/>
</dbReference>
<evidence type="ECO:0000256" key="10">
    <source>
        <dbReference type="PROSITE-ProRule" id="PRU01360"/>
    </source>
</evidence>
<keyword evidence="6 11" id="KW-0798">TonB box</keyword>
<evidence type="ECO:0000256" key="4">
    <source>
        <dbReference type="ARBA" id="ARBA00022452"/>
    </source>
</evidence>
<protein>
    <submittedName>
        <fullName evidence="15">TonB-dependent copper receptor</fullName>
    </submittedName>
</protein>
<dbReference type="InterPro" id="IPR000531">
    <property type="entry name" value="Beta-barrel_TonB"/>
</dbReference>
<evidence type="ECO:0000256" key="1">
    <source>
        <dbReference type="ARBA" id="ARBA00004571"/>
    </source>
</evidence>
<dbReference type="Gene3D" id="2.170.130.10">
    <property type="entry name" value="TonB-dependent receptor, plug domain"/>
    <property type="match status" value="1"/>
</dbReference>
<dbReference type="SUPFAM" id="SSF56935">
    <property type="entry name" value="Porins"/>
    <property type="match status" value="1"/>
</dbReference>
<evidence type="ECO:0000256" key="12">
    <source>
        <dbReference type="SAM" id="SignalP"/>
    </source>
</evidence>
<keyword evidence="12" id="KW-0732">Signal</keyword>
<keyword evidence="16" id="KW-1185">Reference proteome</keyword>
<proteinExistence type="inferred from homology"/>
<dbReference type="PROSITE" id="PS52016">
    <property type="entry name" value="TONB_DEPENDENT_REC_3"/>
    <property type="match status" value="1"/>
</dbReference>
<keyword evidence="8 15" id="KW-0675">Receptor</keyword>
<dbReference type="InterPro" id="IPR039426">
    <property type="entry name" value="TonB-dep_rcpt-like"/>
</dbReference>
<comment type="subcellular location">
    <subcellularLocation>
        <location evidence="1 10">Cell outer membrane</location>
        <topology evidence="1 10">Multi-pass membrane protein</topology>
    </subcellularLocation>
</comment>
<keyword evidence="9 10" id="KW-0998">Cell outer membrane</keyword>
<evidence type="ECO:0000256" key="3">
    <source>
        <dbReference type="ARBA" id="ARBA00022448"/>
    </source>
</evidence>
<evidence type="ECO:0000313" key="15">
    <source>
        <dbReference type="EMBL" id="NEN75652.1"/>
    </source>
</evidence>
<dbReference type="Gene3D" id="2.40.170.20">
    <property type="entry name" value="TonB-dependent receptor, beta-barrel domain"/>
    <property type="match status" value="1"/>
</dbReference>
<feature type="domain" description="TonB-dependent receptor plug" evidence="14">
    <location>
        <begin position="40"/>
        <end position="143"/>
    </location>
</feature>
<dbReference type="CDD" id="cd01347">
    <property type="entry name" value="ligand_gated_channel"/>
    <property type="match status" value="1"/>
</dbReference>
<dbReference type="PANTHER" id="PTHR30069:SF49">
    <property type="entry name" value="OUTER MEMBRANE PROTEIN C"/>
    <property type="match status" value="1"/>
</dbReference>
<evidence type="ECO:0000256" key="5">
    <source>
        <dbReference type="ARBA" id="ARBA00022692"/>
    </source>
</evidence>
<dbReference type="InterPro" id="IPR010100">
    <property type="entry name" value="TonB-dep_Cu_rcpt"/>
</dbReference>
<evidence type="ECO:0000313" key="16">
    <source>
        <dbReference type="Proteomes" id="UP000477651"/>
    </source>
</evidence>
<dbReference type="PANTHER" id="PTHR30069">
    <property type="entry name" value="TONB-DEPENDENT OUTER MEMBRANE RECEPTOR"/>
    <property type="match status" value="1"/>
</dbReference>
<name>A0A6L9Y597_9BURK</name>
<comment type="similarity">
    <text evidence="2 10 11">Belongs to the TonB-dependent receptor family.</text>
</comment>
<dbReference type="InterPro" id="IPR036942">
    <property type="entry name" value="Beta-barrel_TonB_sf"/>
</dbReference>
<feature type="signal peptide" evidence="12">
    <location>
        <begin position="1"/>
        <end position="20"/>
    </location>
</feature>
<dbReference type="EMBL" id="JAAGYR010000007">
    <property type="protein sequence ID" value="NEN75652.1"/>
    <property type="molecule type" value="Genomic_DNA"/>
</dbReference>
<keyword evidence="4 10" id="KW-1134">Transmembrane beta strand</keyword>
<comment type="caution">
    <text evidence="15">The sequence shown here is derived from an EMBL/GenBank/DDBJ whole genome shotgun (WGS) entry which is preliminary data.</text>
</comment>
<dbReference type="GO" id="GO:0044718">
    <property type="term" value="P:siderophore transmembrane transport"/>
    <property type="evidence" value="ECO:0007669"/>
    <property type="project" value="TreeGrafter"/>
</dbReference>
<evidence type="ECO:0000256" key="6">
    <source>
        <dbReference type="ARBA" id="ARBA00023077"/>
    </source>
</evidence>
<keyword evidence="7 10" id="KW-0472">Membrane</keyword>